<gene>
    <name evidence="2" type="ORF">Ade02nite_09500</name>
</gene>
<name>A0ABQ3XX26_9ACTN</name>
<dbReference type="SUPFAM" id="SSF140453">
    <property type="entry name" value="EsxAB dimer-like"/>
    <property type="match status" value="1"/>
</dbReference>
<accession>A0ABQ3XX26</accession>
<comment type="caution">
    <text evidence="2">The sequence shown here is derived from an EMBL/GenBank/DDBJ whole genome shotgun (WGS) entry which is preliminary data.</text>
</comment>
<dbReference type="RefSeq" id="WP_203760268.1">
    <property type="nucleotide sequence ID" value="NZ_BAAABO010000025.1"/>
</dbReference>
<sequence length="431" mass="45504">MTANPLVAAPSAAGPGAWAGVAIAEDIEQIVLGVRSGSWIDGALGAASAGLDALALISDPAGALLQYGIAWLMEHVTPLSEALDWLAGDPAQIAAHAQTWRNVAGRLADEADELIRAVRWDVSEWAGAAADTYRAHAGRRADTLRALGHASEGMALMTEGAGMLIGTVRVMVRDGIATLVSRLVVYAAELVASLGVATPLVVEQVTTLCASWAARIGRWLKQLISSLRRLGTAMEQLGAKIRDLRATRRGETDMGKRSDWAQRDPGDHPRPPARTPDSYLPSGDPIYHKSTGTAIGYDSRTMTNFDKVKPEPGYHDVVVHGEKNGLVRPGVIGEDGADHPGNFTHPNQIADAVRSNPDYTGGPVRLVVCHSGTVDPATGSLPVGQEVANSLGVPVTAPTNAVGVNRYRAEPQVPFIRDGGTWVTFNPQTTD</sequence>
<evidence type="ECO:0000313" key="2">
    <source>
        <dbReference type="EMBL" id="GID72309.1"/>
    </source>
</evidence>
<proteinExistence type="predicted"/>
<feature type="region of interest" description="Disordered" evidence="1">
    <location>
        <begin position="246"/>
        <end position="285"/>
    </location>
</feature>
<dbReference type="Proteomes" id="UP000609879">
    <property type="component" value="Unassembled WGS sequence"/>
</dbReference>
<organism evidence="2 3">
    <name type="scientific">Paractinoplanes deccanensis</name>
    <dbReference type="NCBI Taxonomy" id="113561"/>
    <lineage>
        <taxon>Bacteria</taxon>
        <taxon>Bacillati</taxon>
        <taxon>Actinomycetota</taxon>
        <taxon>Actinomycetes</taxon>
        <taxon>Micromonosporales</taxon>
        <taxon>Micromonosporaceae</taxon>
        <taxon>Paractinoplanes</taxon>
    </lineage>
</organism>
<dbReference type="InterPro" id="IPR036689">
    <property type="entry name" value="ESAT-6-like_sf"/>
</dbReference>
<evidence type="ECO:0008006" key="4">
    <source>
        <dbReference type="Google" id="ProtNLM"/>
    </source>
</evidence>
<evidence type="ECO:0000256" key="1">
    <source>
        <dbReference type="SAM" id="MobiDB-lite"/>
    </source>
</evidence>
<feature type="compositionally biased region" description="Basic and acidic residues" evidence="1">
    <location>
        <begin position="246"/>
        <end position="270"/>
    </location>
</feature>
<keyword evidence="3" id="KW-1185">Reference proteome</keyword>
<dbReference type="EMBL" id="BOMI01000014">
    <property type="protein sequence ID" value="GID72309.1"/>
    <property type="molecule type" value="Genomic_DNA"/>
</dbReference>
<reference evidence="2 3" key="1">
    <citation type="submission" date="2021-01" db="EMBL/GenBank/DDBJ databases">
        <title>Whole genome shotgun sequence of Actinoplanes deccanensis NBRC 13994.</title>
        <authorList>
            <person name="Komaki H."/>
            <person name="Tamura T."/>
        </authorList>
    </citation>
    <scope>NUCLEOTIDE SEQUENCE [LARGE SCALE GENOMIC DNA]</scope>
    <source>
        <strain evidence="2 3">NBRC 13994</strain>
    </source>
</reference>
<protein>
    <recommendedName>
        <fullName evidence="4">WXG100 family type VII secretion target</fullName>
    </recommendedName>
</protein>
<evidence type="ECO:0000313" key="3">
    <source>
        <dbReference type="Proteomes" id="UP000609879"/>
    </source>
</evidence>